<protein>
    <submittedName>
        <fullName evidence="1">Uncharacterized protein</fullName>
    </submittedName>
</protein>
<evidence type="ECO:0000313" key="1">
    <source>
        <dbReference type="EMBL" id="GIG86636.1"/>
    </source>
</evidence>
<comment type="caution">
    <text evidence="1">The sequence shown here is derived from an EMBL/GenBank/DDBJ whole genome shotgun (WGS) entry which is preliminary data.</text>
</comment>
<gene>
    <name evidence="1" type="ORF">Pen02_15720</name>
</gene>
<sequence>MNIGAVKRTIREGNHAARQTKQVLERVAGEAAAAERLARLTVHDSANDDAKAGLAILAGLDREVELTIRRVDAAVEHADTYLHALG</sequence>
<reference evidence="1 2" key="1">
    <citation type="submission" date="2021-01" db="EMBL/GenBank/DDBJ databases">
        <title>Whole genome shotgun sequence of Plantactinospora endophytica NBRC 110450.</title>
        <authorList>
            <person name="Komaki H."/>
            <person name="Tamura T."/>
        </authorList>
    </citation>
    <scope>NUCLEOTIDE SEQUENCE [LARGE SCALE GENOMIC DNA]</scope>
    <source>
        <strain evidence="1 2">NBRC 110450</strain>
    </source>
</reference>
<organism evidence="1 2">
    <name type="scientific">Plantactinospora endophytica</name>
    <dbReference type="NCBI Taxonomy" id="673535"/>
    <lineage>
        <taxon>Bacteria</taxon>
        <taxon>Bacillati</taxon>
        <taxon>Actinomycetota</taxon>
        <taxon>Actinomycetes</taxon>
        <taxon>Micromonosporales</taxon>
        <taxon>Micromonosporaceae</taxon>
        <taxon>Plantactinospora</taxon>
    </lineage>
</organism>
<dbReference type="EMBL" id="BONW01000005">
    <property type="protein sequence ID" value="GIG86636.1"/>
    <property type="molecule type" value="Genomic_DNA"/>
</dbReference>
<name>A0ABQ4DW14_9ACTN</name>
<dbReference type="Proteomes" id="UP000646749">
    <property type="component" value="Unassembled WGS sequence"/>
</dbReference>
<accession>A0ABQ4DW14</accession>
<dbReference type="RefSeq" id="WP_203865258.1">
    <property type="nucleotide sequence ID" value="NZ_BONW01000005.1"/>
</dbReference>
<evidence type="ECO:0000313" key="2">
    <source>
        <dbReference type="Proteomes" id="UP000646749"/>
    </source>
</evidence>
<proteinExistence type="predicted"/>
<keyword evidence="2" id="KW-1185">Reference proteome</keyword>